<evidence type="ECO:0000256" key="4">
    <source>
        <dbReference type="ARBA" id="ARBA00023134"/>
    </source>
</evidence>
<evidence type="ECO:0000256" key="6">
    <source>
        <dbReference type="SAM" id="Phobius"/>
    </source>
</evidence>
<comment type="subcellular location">
    <subcellularLocation>
        <location evidence="1">Membrane</location>
    </subcellularLocation>
</comment>
<evidence type="ECO:0000256" key="3">
    <source>
        <dbReference type="ARBA" id="ARBA00022801"/>
    </source>
</evidence>
<organism evidence="8 9">
    <name type="scientific">Moraxella tetraodonis</name>
    <dbReference type="NCBI Taxonomy" id="2767221"/>
    <lineage>
        <taxon>Bacteria</taxon>
        <taxon>Pseudomonadati</taxon>
        <taxon>Pseudomonadota</taxon>
        <taxon>Gammaproteobacteria</taxon>
        <taxon>Moraxellales</taxon>
        <taxon>Moraxellaceae</taxon>
        <taxon>Moraxella</taxon>
    </lineage>
</organism>
<reference evidence="8" key="1">
    <citation type="submission" date="2021-08" db="EMBL/GenBank/DDBJ databases">
        <title>Complete genome sequence of Moraxella sp strain PS-22.</title>
        <authorList>
            <person name="Das S.K."/>
        </authorList>
    </citation>
    <scope>NUCLEOTIDE SEQUENCE</scope>
    <source>
        <strain evidence="8">PS-22</strain>
    </source>
</reference>
<gene>
    <name evidence="8" type="ORF">H9W84_10985</name>
</gene>
<keyword evidence="2" id="KW-0547">Nucleotide-binding</keyword>
<dbReference type="InterPro" id="IPR027417">
    <property type="entry name" value="P-loop_NTPase"/>
</dbReference>
<dbReference type="RefSeq" id="WP_239743840.1">
    <property type="nucleotide sequence ID" value="NZ_JACSYB010000002.1"/>
</dbReference>
<proteinExistence type="predicted"/>
<keyword evidence="5 6" id="KW-0472">Membrane</keyword>
<evidence type="ECO:0000313" key="9">
    <source>
        <dbReference type="Proteomes" id="UP001139238"/>
    </source>
</evidence>
<dbReference type="GO" id="GO:0003924">
    <property type="term" value="F:GTPase activity"/>
    <property type="evidence" value="ECO:0007669"/>
    <property type="project" value="InterPro"/>
</dbReference>
<feature type="domain" description="Dynamin N-terminal" evidence="7">
    <location>
        <begin position="78"/>
        <end position="241"/>
    </location>
</feature>
<accession>A0A9X1UUA7</accession>
<dbReference type="EMBL" id="JACSYB010000002">
    <property type="protein sequence ID" value="MCG8148640.1"/>
    <property type="molecule type" value="Genomic_DNA"/>
</dbReference>
<dbReference type="SUPFAM" id="SSF52540">
    <property type="entry name" value="P-loop containing nucleoside triphosphate hydrolases"/>
    <property type="match status" value="1"/>
</dbReference>
<evidence type="ECO:0000313" key="8">
    <source>
        <dbReference type="EMBL" id="MCG8148640.1"/>
    </source>
</evidence>
<name>A0A9X1UUA7_9GAMM</name>
<dbReference type="Gene3D" id="3.40.50.300">
    <property type="entry name" value="P-loop containing nucleotide triphosphate hydrolases"/>
    <property type="match status" value="1"/>
</dbReference>
<keyword evidence="6" id="KW-0812">Transmembrane</keyword>
<protein>
    <submittedName>
        <fullName evidence="8">Dynamin family protein</fullName>
    </submittedName>
</protein>
<keyword evidence="9" id="KW-1185">Reference proteome</keyword>
<dbReference type="PANTHER" id="PTHR10465:SF0">
    <property type="entry name" value="SARCALUMENIN"/>
    <property type="match status" value="1"/>
</dbReference>
<evidence type="ECO:0000256" key="2">
    <source>
        <dbReference type="ARBA" id="ARBA00022741"/>
    </source>
</evidence>
<evidence type="ECO:0000259" key="7">
    <source>
        <dbReference type="Pfam" id="PF00350"/>
    </source>
</evidence>
<dbReference type="InterPro" id="IPR045063">
    <property type="entry name" value="Dynamin_N"/>
</dbReference>
<evidence type="ECO:0000256" key="1">
    <source>
        <dbReference type="ARBA" id="ARBA00004370"/>
    </source>
</evidence>
<feature type="transmembrane region" description="Helical" evidence="6">
    <location>
        <begin position="1052"/>
        <end position="1071"/>
    </location>
</feature>
<dbReference type="PANTHER" id="PTHR10465">
    <property type="entry name" value="TRANSMEMBRANE GTPASE FZO1"/>
    <property type="match status" value="1"/>
</dbReference>
<comment type="caution">
    <text evidence="8">The sequence shown here is derived from an EMBL/GenBank/DDBJ whole genome shotgun (WGS) entry which is preliminary data.</text>
</comment>
<evidence type="ECO:0000256" key="5">
    <source>
        <dbReference type="ARBA" id="ARBA00023136"/>
    </source>
</evidence>
<dbReference type="InterPro" id="IPR027094">
    <property type="entry name" value="Mitofusin_fam"/>
</dbReference>
<keyword evidence="3" id="KW-0378">Hydrolase</keyword>
<keyword evidence="4" id="KW-0342">GTP-binding</keyword>
<dbReference type="Proteomes" id="UP001139238">
    <property type="component" value="Unassembled WGS sequence"/>
</dbReference>
<dbReference type="GO" id="GO:0016020">
    <property type="term" value="C:membrane"/>
    <property type="evidence" value="ECO:0007669"/>
    <property type="project" value="UniProtKB-SubCell"/>
</dbReference>
<dbReference type="Pfam" id="PF00350">
    <property type="entry name" value="Dynamin_N"/>
    <property type="match status" value="1"/>
</dbReference>
<sequence length="1321" mass="151616">MTAIYAPSSKLDTLIYLLEFVPPSLDILGQLKRLLPSLAVLDNTHYANHYEKIQQISQRLEEEITDSQIVETVTVGFGGGFSAGKSRFINSLLGIEVLPEALEPCTAVATYLSQGDEEHFIAQNVFHKKLPVNAEQISTLKHFVGADDNQNLQISEIVRQIHFTTPKMLWKNLTFLDTPGYSKADNSEHKNSDEQIALTQLKNVDHIVWLVSAKNGMMREDDFAFLEVIQPKNPIFIVLTQADLANSLSDVKQIMKAIKTHLTRKGIDYAGIMAWSAPLNQKTGSKVAGDDIQKWLKIINQPQHNVGFQLLEDYIQELKQLVNNCTLSPSLDKQTKDLYKKIQLQPVDNTLLLNKVDQTFNFLLEDLTTQVYVNIGEYYTQTNDLLSASDYFFKTSYLHTSMRWLEEMAYSHEEIADRLIEYYNATNAPNKKILDTYIGLIKNQSPKSIEKLLAFVDQTTDETILREIAIFFEHFQEDLKIATDIHVKISNKGENFISTQWLLQKAVNNQYTLQALHQLVQQAELDNLYFDYANILLILKNNNEALNLIFLSAKMGYSKAIDWLFDAKNNIQAQIILKNLVDDMARSDLYYRYALLIQSQQQKELSLQYVLKAATLDYLPAIEQIVKLSGTDEKVYTHFRSITENSSSGILYYQLALIEESKHNPSKTISYLLKAFALGNPEPEEKIENYANHSHIVSFKFAKIYESKRDDFEKAVKYFIQSVRLAINLPNSKVFQPALDKLSYYALQKHNASAINALIDFHKSNIEDFVKLKELHVLNVKMHSNQNSLFWLINRAEQHILIKNSLLQLVNFDKSENEKYIYQYLDILYRFDDSDKAIETSVNFVKDYKNKDELALQWLTVKSGQDHRISLALADIYLHDPSKLNISQSTRHYVKAAQLGSEKAVDGMLEIIKSYTNESSVQQFIDVYSTCNDTVQKQLINLYDEILKLDKLYYAAQQNSIYKYFHTEVLKGNYELSRFENISTSYNSIFFKLLLADIYIKSRAKDNYNRAYLIYKSIAINSDKAEYNKFVLGYPKFHIETSNKAMKYIIKFSNFLIHFINSLVYIVVLIFKRKNPLFAASRQHFWSQVIGYRHPLLVEPLGYEVNFITTPLRVVLNSFIMIIVVGIIMIINFTNHNQQKVEADKVKPVIKRQEPIGSISMPIQKTNNIVSSTTADANMPATENISMKTDPLSFEQVVPNDIKEIEAVRKLYRDQLYSSDGLTEEFKSILEATRNTPVCLDYDVLIQGQDTVQGFKVSNYKLLYDGNVQATVFNGAQTDLQFALKCSQDICLIDDIIEPQNGMIGGSVKEYLKNCINKINN</sequence>
<feature type="transmembrane region" description="Helical" evidence="6">
    <location>
        <begin position="1114"/>
        <end position="1133"/>
    </location>
</feature>
<keyword evidence="6" id="KW-1133">Transmembrane helix</keyword>
<dbReference type="GO" id="GO:0005525">
    <property type="term" value="F:GTP binding"/>
    <property type="evidence" value="ECO:0007669"/>
    <property type="project" value="UniProtKB-KW"/>
</dbReference>